<name>A0A433XXG6_9BACL</name>
<accession>A0A433XXG6</accession>
<sequence length="189" mass="21933">MLRVNPFETCPVYETEFMLFTLVKEEDAADLFECYTDPITKSHMNNDNCGGVWNIHGIEPVLGAIRSWNKVFKEKFFIRWSITNKPTNKVIGTIEIAPIPNTTRFLDGECKIGILRIDMISSCENESTFSEILNMVTNHFFDDFAIERILTKAEKIDTERVIALKNCKFSEVPDKSIIPYQDYYLKERL</sequence>
<dbReference type="InterPro" id="IPR016181">
    <property type="entry name" value="Acyl_CoA_acyltransferase"/>
</dbReference>
<dbReference type="Proteomes" id="UP000279446">
    <property type="component" value="Unassembled WGS sequence"/>
</dbReference>
<dbReference type="InterPro" id="IPR000182">
    <property type="entry name" value="GNAT_dom"/>
</dbReference>
<evidence type="ECO:0000259" key="1">
    <source>
        <dbReference type="Pfam" id="PF13302"/>
    </source>
</evidence>
<evidence type="ECO:0000313" key="3">
    <source>
        <dbReference type="Proteomes" id="UP000279446"/>
    </source>
</evidence>
<dbReference type="AlphaFoldDB" id="A0A433XXG6"/>
<dbReference type="Pfam" id="PF13302">
    <property type="entry name" value="Acetyltransf_3"/>
    <property type="match status" value="1"/>
</dbReference>
<comment type="caution">
    <text evidence="2">The sequence shown here is derived from an EMBL/GenBank/DDBJ whole genome shotgun (WGS) entry which is preliminary data.</text>
</comment>
<dbReference type="Gene3D" id="3.40.630.30">
    <property type="match status" value="1"/>
</dbReference>
<organism evidence="2 3">
    <name type="scientific">Paenibacillus anaericanus</name>
    <dbReference type="NCBI Taxonomy" id="170367"/>
    <lineage>
        <taxon>Bacteria</taxon>
        <taxon>Bacillati</taxon>
        <taxon>Bacillota</taxon>
        <taxon>Bacilli</taxon>
        <taxon>Bacillales</taxon>
        <taxon>Paenibacillaceae</taxon>
        <taxon>Paenibacillus</taxon>
    </lineage>
</organism>
<reference evidence="2 3" key="1">
    <citation type="submission" date="2018-12" db="EMBL/GenBank/DDBJ databases">
        <authorList>
            <person name="Sun L."/>
            <person name="Chen Z."/>
        </authorList>
    </citation>
    <scope>NUCLEOTIDE SEQUENCE [LARGE SCALE GENOMIC DNA]</scope>
    <source>
        <strain evidence="2 3">DSM 15890</strain>
    </source>
</reference>
<evidence type="ECO:0000313" key="2">
    <source>
        <dbReference type="EMBL" id="RUT39622.1"/>
    </source>
</evidence>
<gene>
    <name evidence="2" type="ORF">EJP82_25835</name>
</gene>
<dbReference type="GO" id="GO:0016747">
    <property type="term" value="F:acyltransferase activity, transferring groups other than amino-acyl groups"/>
    <property type="evidence" value="ECO:0007669"/>
    <property type="project" value="InterPro"/>
</dbReference>
<dbReference type="RefSeq" id="WP_127194946.1">
    <property type="nucleotide sequence ID" value="NZ_JAUSSS010000001.1"/>
</dbReference>
<keyword evidence="3" id="KW-1185">Reference proteome</keyword>
<proteinExistence type="predicted"/>
<protein>
    <recommendedName>
        <fullName evidence="1">N-acetyltransferase domain-containing protein</fullName>
    </recommendedName>
</protein>
<dbReference type="EMBL" id="RZNY01000042">
    <property type="protein sequence ID" value="RUT39622.1"/>
    <property type="molecule type" value="Genomic_DNA"/>
</dbReference>
<dbReference type="OrthoDB" id="359038at2"/>
<feature type="domain" description="N-acetyltransferase" evidence="1">
    <location>
        <begin position="20"/>
        <end position="165"/>
    </location>
</feature>
<dbReference type="SUPFAM" id="SSF55729">
    <property type="entry name" value="Acyl-CoA N-acyltransferases (Nat)"/>
    <property type="match status" value="1"/>
</dbReference>